<keyword evidence="7" id="KW-0809">Transit peptide</keyword>
<sequence>MASSLLTMAVTANGTQSYDTSPFGKRRMPIKPLSFRPSPVLSEASFSLFRRFQTPLSSSSPHLREANSSQAMAKERSVGEEAKPQEILDFGGALWTFLRPHTFYGTLLASCSLAARVWIENPNLMQWSIITRALWGLAELLCGNSYIVGINQIYDVDIDKVNKPYLPIAAGKITRKQAWFLTTSFLVVGVLSATLNSGPFLSSLYCFALLLGTLYTVPPFRLKKYPIAAFLCIASVRGFLINFGVYYASRSVLGLPFEWSSPVAFITTFVTLFGLVIALTKDLSDIEGDRKYKITTFATKLGVRRLAFLGSGILLLNYVAAILAAIFMPQAFRRSILIPTHAIMAMSLILQTRELDQAKYTKEAASNYYMFLWKLFYAEYLVFPFI</sequence>
<organism evidence="12 13">
    <name type="scientific">Cucumis melo</name>
    <name type="common">Muskmelon</name>
    <dbReference type="NCBI Taxonomy" id="3656"/>
    <lineage>
        <taxon>Eukaryota</taxon>
        <taxon>Viridiplantae</taxon>
        <taxon>Streptophyta</taxon>
        <taxon>Embryophyta</taxon>
        <taxon>Tracheophyta</taxon>
        <taxon>Spermatophyta</taxon>
        <taxon>Magnoliopsida</taxon>
        <taxon>eudicotyledons</taxon>
        <taxon>Gunneridae</taxon>
        <taxon>Pentapetalae</taxon>
        <taxon>rosids</taxon>
        <taxon>fabids</taxon>
        <taxon>Cucurbitales</taxon>
        <taxon>Cucurbitaceae</taxon>
        <taxon>Benincaseae</taxon>
        <taxon>Cucumis</taxon>
    </lineage>
</organism>
<keyword evidence="5" id="KW-0808">Transferase</keyword>
<dbReference type="InterPro" id="IPR000537">
    <property type="entry name" value="UbiA_prenyltransferase"/>
</dbReference>
<dbReference type="PANTHER" id="PTHR43009">
    <property type="entry name" value="HOMOGENTISATE SOLANESYLTRANSFERASE, CHLOROPLASTIC"/>
    <property type="match status" value="1"/>
</dbReference>
<dbReference type="RefSeq" id="XP_008442996.2">
    <property type="nucleotide sequence ID" value="XM_008444774.2"/>
</dbReference>
<feature type="transmembrane region" description="Helical" evidence="11">
    <location>
        <begin position="301"/>
        <end position="326"/>
    </location>
</feature>
<feature type="transmembrane region" description="Helical" evidence="11">
    <location>
        <begin position="178"/>
        <end position="195"/>
    </location>
</feature>
<comment type="similarity">
    <text evidence="2">Belongs to the UbiA prenyltransferase family.</text>
</comment>
<feature type="compositionally biased region" description="Polar residues" evidence="10">
    <location>
        <begin position="56"/>
        <end position="71"/>
    </location>
</feature>
<evidence type="ECO:0000256" key="11">
    <source>
        <dbReference type="SAM" id="Phobius"/>
    </source>
</evidence>
<feature type="transmembrane region" description="Helical" evidence="11">
    <location>
        <begin position="201"/>
        <end position="220"/>
    </location>
</feature>
<evidence type="ECO:0000313" key="12">
    <source>
        <dbReference type="Proteomes" id="UP001652600"/>
    </source>
</evidence>
<dbReference type="AlphaFoldDB" id="A0A1S3B6J3"/>
<evidence type="ECO:0000256" key="8">
    <source>
        <dbReference type="ARBA" id="ARBA00022989"/>
    </source>
</evidence>
<protein>
    <submittedName>
        <fullName evidence="13">Probable homogentisate phytyltransferase 2, chloroplastic</fullName>
    </submittedName>
</protein>
<dbReference type="NCBIfam" id="NF009525">
    <property type="entry name" value="PRK12887.1"/>
    <property type="match status" value="1"/>
</dbReference>
<name>A0A1S3B6J3_CUCME</name>
<proteinExistence type="inferred from homology"/>
<gene>
    <name evidence="13" type="primary">LOC103486726</name>
</gene>
<dbReference type="Gene3D" id="1.10.357.140">
    <property type="entry name" value="UbiA prenyltransferase"/>
    <property type="match status" value="1"/>
</dbReference>
<dbReference type="Proteomes" id="UP001652600">
    <property type="component" value="Chromosome 4"/>
</dbReference>
<dbReference type="KEGG" id="cmo:103486726"/>
<keyword evidence="8 11" id="KW-1133">Transmembrane helix</keyword>
<dbReference type="PANTHER" id="PTHR43009:SF10">
    <property type="entry name" value="HOMOGENTISATE SOLANESYLTRANSFERASE, CHLOROPLASTIC"/>
    <property type="match status" value="1"/>
</dbReference>
<evidence type="ECO:0000256" key="6">
    <source>
        <dbReference type="ARBA" id="ARBA00022692"/>
    </source>
</evidence>
<evidence type="ECO:0000256" key="7">
    <source>
        <dbReference type="ARBA" id="ARBA00022946"/>
    </source>
</evidence>
<dbReference type="eggNOG" id="ENOG502QUHT">
    <property type="taxonomic scope" value="Eukaryota"/>
</dbReference>
<evidence type="ECO:0000256" key="4">
    <source>
        <dbReference type="ARBA" id="ARBA00022640"/>
    </source>
</evidence>
<feature type="transmembrane region" description="Helical" evidence="11">
    <location>
        <begin position="259"/>
        <end position="280"/>
    </location>
</feature>
<accession>A0A1S3B6J3</accession>
<dbReference type="InterPro" id="IPR044878">
    <property type="entry name" value="UbiA_sf"/>
</dbReference>
<dbReference type="InParanoid" id="A0A1S3B6J3"/>
<dbReference type="GO" id="GO:0004659">
    <property type="term" value="F:prenyltransferase activity"/>
    <property type="evidence" value="ECO:0007669"/>
    <property type="project" value="InterPro"/>
</dbReference>
<reference evidence="13" key="1">
    <citation type="submission" date="2025-08" db="UniProtKB">
        <authorList>
            <consortium name="RefSeq"/>
        </authorList>
    </citation>
    <scope>IDENTIFICATION</scope>
    <source>
        <tissue evidence="13">Stem</tissue>
    </source>
</reference>
<keyword evidence="6 11" id="KW-0812">Transmembrane</keyword>
<keyword evidence="4" id="KW-0934">Plastid</keyword>
<dbReference type="CDD" id="cd13960">
    <property type="entry name" value="PT_UbiA_HPT1"/>
    <property type="match status" value="1"/>
</dbReference>
<evidence type="ECO:0000256" key="9">
    <source>
        <dbReference type="ARBA" id="ARBA00023136"/>
    </source>
</evidence>
<comment type="subcellular location">
    <subcellularLocation>
        <location evidence="1">Plastid</location>
        <location evidence="1">Chloroplast membrane</location>
        <topology evidence="1">Multi-pass membrane protein</topology>
    </subcellularLocation>
</comment>
<dbReference type="Pfam" id="PF01040">
    <property type="entry name" value="UbiA"/>
    <property type="match status" value="1"/>
</dbReference>
<feature type="region of interest" description="Disordered" evidence="10">
    <location>
        <begin position="56"/>
        <end position="80"/>
    </location>
</feature>
<keyword evidence="12" id="KW-1185">Reference proteome</keyword>
<dbReference type="GO" id="GO:0031969">
    <property type="term" value="C:chloroplast membrane"/>
    <property type="evidence" value="ECO:0007669"/>
    <property type="project" value="UniProtKB-SubCell"/>
</dbReference>
<evidence type="ECO:0000313" key="13">
    <source>
        <dbReference type="RefSeq" id="XP_008442996.2"/>
    </source>
</evidence>
<dbReference type="GeneID" id="103486726"/>
<evidence type="ECO:0000256" key="10">
    <source>
        <dbReference type="SAM" id="MobiDB-lite"/>
    </source>
</evidence>
<dbReference type="InterPro" id="IPR044502">
    <property type="entry name" value="AtHST-like"/>
</dbReference>
<evidence type="ECO:0000256" key="3">
    <source>
        <dbReference type="ARBA" id="ARBA00022528"/>
    </source>
</evidence>
<evidence type="ECO:0000256" key="1">
    <source>
        <dbReference type="ARBA" id="ARBA00004508"/>
    </source>
</evidence>
<evidence type="ECO:0000256" key="5">
    <source>
        <dbReference type="ARBA" id="ARBA00022679"/>
    </source>
</evidence>
<keyword evidence="3" id="KW-0150">Chloroplast</keyword>
<keyword evidence="9 11" id="KW-0472">Membrane</keyword>
<evidence type="ECO:0000256" key="2">
    <source>
        <dbReference type="ARBA" id="ARBA00005985"/>
    </source>
</evidence>
<feature type="transmembrane region" description="Helical" evidence="11">
    <location>
        <begin position="227"/>
        <end position="247"/>
    </location>
</feature>